<feature type="domain" description="Plastocyanin-like" evidence="3">
    <location>
        <begin position="367"/>
        <end position="468"/>
    </location>
</feature>
<dbReference type="InterPro" id="IPR008972">
    <property type="entry name" value="Cupredoxin"/>
</dbReference>
<dbReference type="SUPFAM" id="SSF49503">
    <property type="entry name" value="Cupredoxins"/>
    <property type="match status" value="3"/>
</dbReference>
<dbReference type="GO" id="GO:0016491">
    <property type="term" value="F:oxidoreductase activity"/>
    <property type="evidence" value="ECO:0007669"/>
    <property type="project" value="UniProtKB-KW"/>
</dbReference>
<dbReference type="PROSITE" id="PS00080">
    <property type="entry name" value="MULTICOPPER_OXIDASE2"/>
    <property type="match status" value="1"/>
</dbReference>
<protein>
    <submittedName>
        <fullName evidence="5">FtsP/CotA-like multicopper oxidase with cupredoxin domain</fullName>
    </submittedName>
</protein>
<dbReference type="Pfam" id="PF07731">
    <property type="entry name" value="Cu-oxidase_2"/>
    <property type="match status" value="1"/>
</dbReference>
<evidence type="ECO:0000313" key="6">
    <source>
        <dbReference type="Proteomes" id="UP000541969"/>
    </source>
</evidence>
<dbReference type="RefSeq" id="WP_218859453.1">
    <property type="nucleotide sequence ID" value="NZ_JACBZT010000001.1"/>
</dbReference>
<dbReference type="InterPro" id="IPR002355">
    <property type="entry name" value="Cu_oxidase_Cu_BS"/>
</dbReference>
<dbReference type="AlphaFoldDB" id="A0A853CMI8"/>
<evidence type="ECO:0000259" key="4">
    <source>
        <dbReference type="Pfam" id="PF07732"/>
    </source>
</evidence>
<evidence type="ECO:0000313" key="5">
    <source>
        <dbReference type="EMBL" id="NYJ08940.1"/>
    </source>
</evidence>
<name>A0A853CMI8_9ACTN</name>
<feature type="domain" description="Plastocyanin-like" evidence="4">
    <location>
        <begin position="89"/>
        <end position="194"/>
    </location>
</feature>
<organism evidence="5 6">
    <name type="scientific">Petropleomorpha daqingensis</name>
    <dbReference type="NCBI Taxonomy" id="2026353"/>
    <lineage>
        <taxon>Bacteria</taxon>
        <taxon>Bacillati</taxon>
        <taxon>Actinomycetota</taxon>
        <taxon>Actinomycetes</taxon>
        <taxon>Geodermatophilales</taxon>
        <taxon>Geodermatophilaceae</taxon>
        <taxon>Petropleomorpha</taxon>
    </lineage>
</organism>
<evidence type="ECO:0000259" key="3">
    <source>
        <dbReference type="Pfam" id="PF07731"/>
    </source>
</evidence>
<keyword evidence="6" id="KW-1185">Reference proteome</keyword>
<dbReference type="EMBL" id="JACBZT010000001">
    <property type="protein sequence ID" value="NYJ08940.1"/>
    <property type="molecule type" value="Genomic_DNA"/>
</dbReference>
<dbReference type="InterPro" id="IPR011707">
    <property type="entry name" value="Cu-oxidase-like_N"/>
</dbReference>
<comment type="caution">
    <text evidence="5">The sequence shown here is derived from an EMBL/GenBank/DDBJ whole genome shotgun (WGS) entry which is preliminary data.</text>
</comment>
<evidence type="ECO:0000256" key="1">
    <source>
        <dbReference type="ARBA" id="ARBA00022723"/>
    </source>
</evidence>
<dbReference type="Proteomes" id="UP000541969">
    <property type="component" value="Unassembled WGS sequence"/>
</dbReference>
<reference evidence="5 6" key="1">
    <citation type="submission" date="2020-07" db="EMBL/GenBank/DDBJ databases">
        <title>Sequencing the genomes of 1000 actinobacteria strains.</title>
        <authorList>
            <person name="Klenk H.-P."/>
        </authorList>
    </citation>
    <scope>NUCLEOTIDE SEQUENCE [LARGE SCALE GENOMIC DNA]</scope>
    <source>
        <strain evidence="5 6">DSM 104001</strain>
    </source>
</reference>
<keyword evidence="1" id="KW-0479">Metal-binding</keyword>
<dbReference type="PANTHER" id="PTHR11709">
    <property type="entry name" value="MULTI-COPPER OXIDASE"/>
    <property type="match status" value="1"/>
</dbReference>
<proteinExistence type="predicted"/>
<accession>A0A853CMI8</accession>
<dbReference type="InterPro" id="IPR045087">
    <property type="entry name" value="Cu-oxidase_fam"/>
</dbReference>
<sequence length="487" mass="51251">MRRRLRVLLSAGAALAVLGPLGWFWQDSLLPGTYSVMDMGYVDTGGGAAESHAHGDGGIDLRTLTADPDRPADVSVTLIARQERFRLASGRTVAGYTLNGSSPGPTIRATVGDLVEVRLVNISVPDGVTIHWHGVDVPGAEDGVAGVTQDAVAPGAEYVYRFVADRAGTYWYHSHQRSAEQVAGGLLGALVVDPAPVADPAADVLALVHHYGGVATVNGREGDVLVPAVPGSTVRVRVIDTDNGPMWVWVGGGRYQVAAVDGTDVHEPGQVSDRALLVPAGGRADVLVTLPDDGSPLRVHLGGRTGIVLSSSGRAPAVVARPAQALDLLSYGAPAALGFDPDAPDRRFDYDIGRRPGFLDGRPGLWWTVNGHAYPDVPMFVVREGDVVLVRIVNASGERHPMHLHGHHAVVLSRDGVRATGSPWWVDSLDVADGETYEIAFVADNPGVWVDHCHNLPHAEQGLIVHLAYAGVSTPFVIGGPAGNVPE</sequence>
<dbReference type="Pfam" id="PF07732">
    <property type="entry name" value="Cu-oxidase_3"/>
    <property type="match status" value="1"/>
</dbReference>
<dbReference type="Gene3D" id="2.60.40.420">
    <property type="entry name" value="Cupredoxins - blue copper proteins"/>
    <property type="match status" value="3"/>
</dbReference>
<dbReference type="CDD" id="cd04202">
    <property type="entry name" value="CuRO_D2_2dMcoN_like"/>
    <property type="match status" value="1"/>
</dbReference>
<dbReference type="InterPro" id="IPR011706">
    <property type="entry name" value="Cu-oxidase_C"/>
</dbReference>
<evidence type="ECO:0000256" key="2">
    <source>
        <dbReference type="ARBA" id="ARBA00023002"/>
    </source>
</evidence>
<keyword evidence="2" id="KW-0560">Oxidoreductase</keyword>
<gene>
    <name evidence="5" type="ORF">GGQ55_005218</name>
</gene>
<dbReference type="GO" id="GO:0005507">
    <property type="term" value="F:copper ion binding"/>
    <property type="evidence" value="ECO:0007669"/>
    <property type="project" value="InterPro"/>
</dbReference>